<dbReference type="InterPro" id="IPR007446">
    <property type="entry name" value="PilP"/>
</dbReference>
<keyword evidence="1" id="KW-0732">Signal</keyword>
<accession>A0A9X2C3Y2</accession>
<feature type="chain" id="PRO_5040797726" evidence="1">
    <location>
        <begin position="22"/>
        <end position="177"/>
    </location>
</feature>
<protein>
    <submittedName>
        <fullName evidence="2">Pilus assembly protein PilP</fullName>
    </submittedName>
</protein>
<evidence type="ECO:0000313" key="2">
    <source>
        <dbReference type="EMBL" id="MCK9688984.1"/>
    </source>
</evidence>
<reference evidence="2" key="1">
    <citation type="submission" date="2021-11" db="EMBL/GenBank/DDBJ databases">
        <title>BS-T2-15 a new species belonging to the Comamonadaceae family isolated from the soil of a French oak forest.</title>
        <authorList>
            <person name="Mieszkin S."/>
            <person name="Alain K."/>
        </authorList>
    </citation>
    <scope>NUCLEOTIDE SEQUENCE</scope>
    <source>
        <strain evidence="2">BS-T2-15</strain>
    </source>
</reference>
<dbReference type="RefSeq" id="WP_275685032.1">
    <property type="nucleotide sequence ID" value="NZ_JAJLJH010000011.1"/>
</dbReference>
<proteinExistence type="predicted"/>
<evidence type="ECO:0000313" key="3">
    <source>
        <dbReference type="Proteomes" id="UP001139353"/>
    </source>
</evidence>
<gene>
    <name evidence="2" type="ORF">LPC04_24995</name>
</gene>
<evidence type="ECO:0000256" key="1">
    <source>
        <dbReference type="SAM" id="SignalP"/>
    </source>
</evidence>
<dbReference type="PROSITE" id="PS51257">
    <property type="entry name" value="PROKAR_LIPOPROTEIN"/>
    <property type="match status" value="1"/>
</dbReference>
<sequence length="177" mass="19169">MNRLLCITAGALMLSALGACTADNDELIQWMEQQHKEIKPSIAPIFPPKKFDPQAYLGVTGVEPFGTQKLIPVGGPTNGKGSALLAAAKAHATQELESYPLDSMSMVGSLQQGGKAHALIMVESRLHDVKVGDWIGQNYGQITAITDSQITLRETVQDPTGEWIERTSTLQIQEKAR</sequence>
<dbReference type="Gene3D" id="2.30.30.830">
    <property type="match status" value="1"/>
</dbReference>
<comment type="caution">
    <text evidence="2">The sequence shown here is derived from an EMBL/GenBank/DDBJ whole genome shotgun (WGS) entry which is preliminary data.</text>
</comment>
<organism evidence="2 3">
    <name type="scientific">Scleromatobacter humisilvae</name>
    <dbReference type="NCBI Taxonomy" id="2897159"/>
    <lineage>
        <taxon>Bacteria</taxon>
        <taxon>Pseudomonadati</taxon>
        <taxon>Pseudomonadota</taxon>
        <taxon>Betaproteobacteria</taxon>
        <taxon>Burkholderiales</taxon>
        <taxon>Sphaerotilaceae</taxon>
        <taxon>Scleromatobacter</taxon>
    </lineage>
</organism>
<name>A0A9X2C3Y2_9BURK</name>
<keyword evidence="3" id="KW-1185">Reference proteome</keyword>
<dbReference type="Pfam" id="PF04351">
    <property type="entry name" value="PilP"/>
    <property type="match status" value="1"/>
</dbReference>
<feature type="signal peptide" evidence="1">
    <location>
        <begin position="1"/>
        <end position="21"/>
    </location>
</feature>
<dbReference type="AlphaFoldDB" id="A0A9X2C3Y2"/>
<dbReference type="EMBL" id="JAJLJH010000011">
    <property type="protein sequence ID" value="MCK9688984.1"/>
    <property type="molecule type" value="Genomic_DNA"/>
</dbReference>
<dbReference type="Proteomes" id="UP001139353">
    <property type="component" value="Unassembled WGS sequence"/>
</dbReference>
<dbReference type="PIRSF" id="PIRSF016481">
    <property type="entry name" value="Pilus_assembly_PilP"/>
    <property type="match status" value="1"/>
</dbReference>